<comment type="subunit">
    <text evidence="5">Homodimer.</text>
</comment>
<evidence type="ECO:0000256" key="2">
    <source>
        <dbReference type="ARBA" id="ARBA00001936"/>
    </source>
</evidence>
<feature type="domain" description="Copper amine oxidase N3-terminal" evidence="18">
    <location>
        <begin position="105"/>
        <end position="200"/>
    </location>
</feature>
<dbReference type="GO" id="GO:0009308">
    <property type="term" value="P:amine metabolic process"/>
    <property type="evidence" value="ECO:0007669"/>
    <property type="project" value="UniProtKB-UniRule"/>
</dbReference>
<comment type="cofactor">
    <cofactor evidence="3">
        <name>Zn(2+)</name>
        <dbReference type="ChEBI" id="CHEBI:29105"/>
    </cofactor>
</comment>
<evidence type="ECO:0000313" key="20">
    <source>
        <dbReference type="Proteomes" id="UP000646827"/>
    </source>
</evidence>
<feature type="active site" description="Schiff-base intermediate with substrate; via topaquinone" evidence="13">
    <location>
        <position position="395"/>
    </location>
</feature>
<comment type="cofactor">
    <cofactor evidence="1">
        <name>Cu cation</name>
        <dbReference type="ChEBI" id="CHEBI:23378"/>
    </cofactor>
</comment>
<evidence type="ECO:0000256" key="5">
    <source>
        <dbReference type="ARBA" id="ARBA00011738"/>
    </source>
</evidence>
<accession>A0A8H7RRD5</accession>
<dbReference type="Pfam" id="PF02728">
    <property type="entry name" value="Cu_amine_oxidN3"/>
    <property type="match status" value="1"/>
</dbReference>
<dbReference type="GO" id="GO:0008131">
    <property type="term" value="F:primary methylamine oxidase activity"/>
    <property type="evidence" value="ECO:0007669"/>
    <property type="project" value="UniProtKB-EC"/>
</dbReference>
<dbReference type="SUPFAM" id="SSF54416">
    <property type="entry name" value="Amine oxidase N-terminal region"/>
    <property type="match status" value="2"/>
</dbReference>
<feature type="domain" description="Copper amine oxidase N2-terminal" evidence="17">
    <location>
        <begin position="8"/>
        <end position="97"/>
    </location>
</feature>
<gene>
    <name evidence="19" type="ORF">INT45_008190</name>
</gene>
<keyword evidence="9 15" id="KW-0186">Copper</keyword>
<dbReference type="EMBL" id="JAEPRB010000532">
    <property type="protein sequence ID" value="KAG2215268.1"/>
    <property type="molecule type" value="Genomic_DNA"/>
</dbReference>
<dbReference type="OrthoDB" id="5379943at2759"/>
<proteinExistence type="inferred from homology"/>
<dbReference type="Pfam" id="PF01179">
    <property type="entry name" value="Cu_amine_oxid"/>
    <property type="match status" value="1"/>
</dbReference>
<evidence type="ECO:0000256" key="13">
    <source>
        <dbReference type="PIRSR" id="PIRSR600269-50"/>
    </source>
</evidence>
<evidence type="ECO:0000256" key="1">
    <source>
        <dbReference type="ARBA" id="ARBA00001935"/>
    </source>
</evidence>
<dbReference type="Proteomes" id="UP000646827">
    <property type="component" value="Unassembled WGS sequence"/>
</dbReference>
<dbReference type="AlphaFoldDB" id="A0A8H7RRD5"/>
<dbReference type="SUPFAM" id="SSF49998">
    <property type="entry name" value="Amine oxidase catalytic domain"/>
    <property type="match status" value="1"/>
</dbReference>
<comment type="similarity">
    <text evidence="4 15">Belongs to the copper/topaquinone oxidase family.</text>
</comment>
<comment type="cofactor">
    <cofactor evidence="2">
        <name>Mn(2+)</name>
        <dbReference type="ChEBI" id="CHEBI:29035"/>
    </cofactor>
</comment>
<protein>
    <recommendedName>
        <fullName evidence="15">Amine oxidase</fullName>
        <ecNumber evidence="15">1.4.3.-</ecNumber>
    </recommendedName>
</protein>
<dbReference type="GO" id="GO:0048038">
    <property type="term" value="F:quinone binding"/>
    <property type="evidence" value="ECO:0007669"/>
    <property type="project" value="InterPro"/>
</dbReference>
<evidence type="ECO:0000256" key="4">
    <source>
        <dbReference type="ARBA" id="ARBA00007983"/>
    </source>
</evidence>
<dbReference type="EC" id="1.4.3.-" evidence="15"/>
<dbReference type="Gene3D" id="2.70.98.20">
    <property type="entry name" value="Copper amine oxidase, catalytic domain"/>
    <property type="match status" value="1"/>
</dbReference>
<feature type="modified residue" description="2',4',5'-topaquinone" evidence="14">
    <location>
        <position position="395"/>
    </location>
</feature>
<comment type="catalytic activity">
    <reaction evidence="12">
        <text>a primary methyl amine + O2 + H2O = an aldehyde + H2O2 + NH4(+)</text>
        <dbReference type="Rhea" id="RHEA:16153"/>
        <dbReference type="ChEBI" id="CHEBI:15377"/>
        <dbReference type="ChEBI" id="CHEBI:15379"/>
        <dbReference type="ChEBI" id="CHEBI:16240"/>
        <dbReference type="ChEBI" id="CHEBI:17478"/>
        <dbReference type="ChEBI" id="CHEBI:28938"/>
        <dbReference type="ChEBI" id="CHEBI:228804"/>
        <dbReference type="EC" id="1.4.3.21"/>
    </reaction>
</comment>
<keyword evidence="20" id="KW-1185">Reference proteome</keyword>
<keyword evidence="11" id="KW-0464">Manganese</keyword>
<evidence type="ECO:0000256" key="3">
    <source>
        <dbReference type="ARBA" id="ARBA00001947"/>
    </source>
</evidence>
<feature type="active site" description="Proton acceptor" evidence="13">
    <location>
        <position position="311"/>
    </location>
</feature>
<dbReference type="InterPro" id="IPR049947">
    <property type="entry name" value="Cu_Am_Ox_Cu-bd"/>
</dbReference>
<evidence type="ECO:0000256" key="9">
    <source>
        <dbReference type="ARBA" id="ARBA00023008"/>
    </source>
</evidence>
<comment type="PTM">
    <text evidence="14 15">Topaquinone (TPQ) is generated by copper-dependent autoxidation of a specific tyrosyl residue.</text>
</comment>
<evidence type="ECO:0000259" key="16">
    <source>
        <dbReference type="Pfam" id="PF01179"/>
    </source>
</evidence>
<evidence type="ECO:0000256" key="6">
    <source>
        <dbReference type="ARBA" id="ARBA00022723"/>
    </source>
</evidence>
<comment type="caution">
    <text evidence="19">The sequence shown here is derived from an EMBL/GenBank/DDBJ whole genome shotgun (WGS) entry which is preliminary data.</text>
</comment>
<dbReference type="FunFam" id="2.70.98.20:FF:000001">
    <property type="entry name" value="Amine oxidase"/>
    <property type="match status" value="1"/>
</dbReference>
<evidence type="ECO:0000256" key="14">
    <source>
        <dbReference type="PIRSR" id="PIRSR600269-51"/>
    </source>
</evidence>
<organism evidence="19 20">
    <name type="scientific">Circinella minor</name>
    <dbReference type="NCBI Taxonomy" id="1195481"/>
    <lineage>
        <taxon>Eukaryota</taxon>
        <taxon>Fungi</taxon>
        <taxon>Fungi incertae sedis</taxon>
        <taxon>Mucoromycota</taxon>
        <taxon>Mucoromycotina</taxon>
        <taxon>Mucoromycetes</taxon>
        <taxon>Mucorales</taxon>
        <taxon>Lichtheimiaceae</taxon>
        <taxon>Circinella</taxon>
    </lineage>
</organism>
<dbReference type="GO" id="GO:0005507">
    <property type="term" value="F:copper ion binding"/>
    <property type="evidence" value="ECO:0007669"/>
    <property type="project" value="InterPro"/>
</dbReference>
<keyword evidence="7 13" id="KW-0801">TPQ</keyword>
<dbReference type="InterPro" id="IPR015798">
    <property type="entry name" value="Cu_amine_oxidase_C"/>
</dbReference>
<dbReference type="InterPro" id="IPR000269">
    <property type="entry name" value="Cu_amine_oxidase"/>
</dbReference>
<dbReference type="PANTHER" id="PTHR10638:SF86">
    <property type="entry name" value="COPPER AMINE OXIDASE 1-RELATED"/>
    <property type="match status" value="1"/>
</dbReference>
<dbReference type="InterPro" id="IPR036460">
    <property type="entry name" value="Cu_amine_oxidase_C_sf"/>
</dbReference>
<evidence type="ECO:0000256" key="11">
    <source>
        <dbReference type="ARBA" id="ARBA00023211"/>
    </source>
</evidence>
<dbReference type="InterPro" id="IPR049948">
    <property type="entry name" value="Cu_Am_ox_TPQ-bd"/>
</dbReference>
<evidence type="ECO:0000313" key="19">
    <source>
        <dbReference type="EMBL" id="KAG2215268.1"/>
    </source>
</evidence>
<feature type="domain" description="Copper amine oxidase catalytic" evidence="16">
    <location>
        <begin position="233"/>
        <end position="643"/>
    </location>
</feature>
<dbReference type="Pfam" id="PF02727">
    <property type="entry name" value="Cu_amine_oxidN2"/>
    <property type="match status" value="1"/>
</dbReference>
<keyword evidence="8 15" id="KW-0560">Oxidoreductase</keyword>
<dbReference type="InterPro" id="IPR015800">
    <property type="entry name" value="Cu_amine_oxidase_N2"/>
</dbReference>
<dbReference type="PROSITE" id="PS01165">
    <property type="entry name" value="COPPER_AMINE_OXID_2"/>
    <property type="match status" value="1"/>
</dbReference>
<dbReference type="InterPro" id="IPR016182">
    <property type="entry name" value="Cu_amine_oxidase_N-reg"/>
</dbReference>
<evidence type="ECO:0000256" key="10">
    <source>
        <dbReference type="ARBA" id="ARBA00023157"/>
    </source>
</evidence>
<dbReference type="Gene3D" id="3.10.450.40">
    <property type="match status" value="2"/>
</dbReference>
<dbReference type="PROSITE" id="PS01164">
    <property type="entry name" value="COPPER_AMINE_OXID_1"/>
    <property type="match status" value="1"/>
</dbReference>
<keyword evidence="6 15" id="KW-0479">Metal-binding</keyword>
<sequence>MSTTMIPHPLDNLSADEIRRATAIIRKERSQDDSFIFNSMVLKEPSKDLMMSFLGWDTSSPKPTTIEREAFVVLQDRPSGLVHEIVVSLTQNKITTWIKKQGVQPTLHTGEMLEAEEILIKDERVIAECRKLGITDMSQVFVDPWGVGYHESIKGKRLMQALVYMRTSPDDNQYAHPLDFNPLYDVNEKKVVDIIVAKRRHSKFERPTIPLENHHFLPEHLGEENLRQDLKPLQIIQPEGVSFTIRGQQLDWQKWNMHLSFNYREGLVINNVNYRDMDNTLRPMFYRVSLAEMVVPYANPYKPYNHKMAFDVGEYGLGNLTNSLELGCDCVGSIYYMDAILSDMKGEPWIIPKAICIHEEDTGLLFKHTDYRTGKAHSARSRRLVISHIVTAANYDYGLYYYFYQDGTFQYEVKATGELNTSVLAVDEDAAPYGTMVAPQVDAQHHQHLFSMRIDPMVDGRHNSVAETDVLPSPHPVGHPDNMIGNAFSPHSKIFNTTEEAQTNASLENHRTWKIINENKIHPYAKQPVGFKLHTPNTPPLLAKPGSIAYERARFASKTLWVTPYHPDQLFPGGFYCYQSEPSDNLGLPQWTKQVKNVRNTDIVLWLTFGITHIPRVEDFPIMPVEMCGWSAKAANFFIGNPGIDLPAGDKKSSKSAYAPADAKSCCGKTNL</sequence>
<evidence type="ECO:0000259" key="18">
    <source>
        <dbReference type="Pfam" id="PF02728"/>
    </source>
</evidence>
<dbReference type="PANTHER" id="PTHR10638">
    <property type="entry name" value="COPPER AMINE OXIDASE"/>
    <property type="match status" value="1"/>
</dbReference>
<evidence type="ECO:0000256" key="8">
    <source>
        <dbReference type="ARBA" id="ARBA00023002"/>
    </source>
</evidence>
<evidence type="ECO:0000256" key="7">
    <source>
        <dbReference type="ARBA" id="ARBA00022772"/>
    </source>
</evidence>
<evidence type="ECO:0000256" key="12">
    <source>
        <dbReference type="ARBA" id="ARBA00048032"/>
    </source>
</evidence>
<dbReference type="InterPro" id="IPR015802">
    <property type="entry name" value="Cu_amine_oxidase_N3"/>
</dbReference>
<reference evidence="19 20" key="1">
    <citation type="submission" date="2020-12" db="EMBL/GenBank/DDBJ databases">
        <title>Metabolic potential, ecology and presence of endohyphal bacteria is reflected in genomic diversity of Mucoromycotina.</title>
        <authorList>
            <person name="Muszewska A."/>
            <person name="Okrasinska A."/>
            <person name="Steczkiewicz K."/>
            <person name="Drgas O."/>
            <person name="Orlowska M."/>
            <person name="Perlinska-Lenart U."/>
            <person name="Aleksandrzak-Piekarczyk T."/>
            <person name="Szatraj K."/>
            <person name="Zielenkiewicz U."/>
            <person name="Pilsyk S."/>
            <person name="Malc E."/>
            <person name="Mieczkowski P."/>
            <person name="Kruszewska J.S."/>
            <person name="Biernat P."/>
            <person name="Pawlowska J."/>
        </authorList>
    </citation>
    <scope>NUCLEOTIDE SEQUENCE [LARGE SCALE GENOMIC DNA]</scope>
    <source>
        <strain evidence="19 20">CBS 142.35</strain>
    </source>
</reference>
<name>A0A8H7RRD5_9FUNG</name>
<evidence type="ECO:0000256" key="15">
    <source>
        <dbReference type="RuleBase" id="RU000672"/>
    </source>
</evidence>
<keyword evidence="10" id="KW-1015">Disulfide bond</keyword>
<evidence type="ECO:0000259" key="17">
    <source>
        <dbReference type="Pfam" id="PF02727"/>
    </source>
</evidence>
<comment type="cofactor">
    <cofactor evidence="15">
        <name>Cu cation</name>
        <dbReference type="ChEBI" id="CHEBI:23378"/>
    </cofactor>
    <text evidence="15">Contains 1 topaquinone per subunit.</text>
</comment>
<dbReference type="NCBIfam" id="NF008559">
    <property type="entry name" value="PRK11504.1"/>
    <property type="match status" value="1"/>
</dbReference>